<keyword evidence="5" id="KW-1185">Reference proteome</keyword>
<dbReference type="AlphaFoldDB" id="A0A953HM11"/>
<dbReference type="PANTHER" id="PTHR48111:SF69">
    <property type="entry name" value="RESPONSE REGULATOR RECEIVER"/>
    <property type="match status" value="1"/>
</dbReference>
<dbReference type="GO" id="GO:0005829">
    <property type="term" value="C:cytosol"/>
    <property type="evidence" value="ECO:0007669"/>
    <property type="project" value="TreeGrafter"/>
</dbReference>
<gene>
    <name evidence="4" type="ORF">KUV50_02445</name>
</gene>
<evidence type="ECO:0000256" key="1">
    <source>
        <dbReference type="ARBA" id="ARBA00023125"/>
    </source>
</evidence>
<dbReference type="InterPro" id="IPR039420">
    <property type="entry name" value="WalR-like"/>
</dbReference>
<evidence type="ECO:0000313" key="5">
    <source>
        <dbReference type="Proteomes" id="UP000753961"/>
    </source>
</evidence>
<dbReference type="InterPro" id="IPR011006">
    <property type="entry name" value="CheY-like_superfamily"/>
</dbReference>
<dbReference type="Proteomes" id="UP000753961">
    <property type="component" value="Unassembled WGS sequence"/>
</dbReference>
<dbReference type="InterPro" id="IPR001789">
    <property type="entry name" value="Sig_transdc_resp-reg_receiver"/>
</dbReference>
<dbReference type="Pfam" id="PF04397">
    <property type="entry name" value="LytTR"/>
    <property type="match status" value="1"/>
</dbReference>
<dbReference type="Gene3D" id="2.40.50.1020">
    <property type="entry name" value="LytTr DNA-binding domain"/>
    <property type="match status" value="1"/>
</dbReference>
<dbReference type="GO" id="GO:0000976">
    <property type="term" value="F:transcription cis-regulatory region binding"/>
    <property type="evidence" value="ECO:0007669"/>
    <property type="project" value="TreeGrafter"/>
</dbReference>
<sequence length="256" mass="29346">MEKINSLIVEDNRKASELLKNKLQKYCPSLDTIDQAMQLDEAKSLVVENKYDLIFLDIGMPTGSGFDLIHFLENRESDPMPAIIFTTGQNQKEYLLKAIRVSAIDYLYKPISNEELIQAVHKATTRIRQDIDHSSYSENYATTPKTVMLEQLSVLMVRGVIECVDTMEIKYLEADGTMTIIHRTEGKSLHSVRHLGYYKDQLLKHPFFFQISAAVVVNLSMIGRYEHSRLLLTFRDGETIHASKRGGKDLKDFLRN</sequence>
<dbReference type="Gene3D" id="3.40.50.2300">
    <property type="match status" value="1"/>
</dbReference>
<proteinExistence type="predicted"/>
<dbReference type="SMART" id="SM00850">
    <property type="entry name" value="LytTR"/>
    <property type="match status" value="1"/>
</dbReference>
<organism evidence="4 5">
    <name type="scientific">Membranihabitans marinus</name>
    <dbReference type="NCBI Taxonomy" id="1227546"/>
    <lineage>
        <taxon>Bacteria</taxon>
        <taxon>Pseudomonadati</taxon>
        <taxon>Bacteroidota</taxon>
        <taxon>Saprospiria</taxon>
        <taxon>Saprospirales</taxon>
        <taxon>Saprospiraceae</taxon>
        <taxon>Membranihabitans</taxon>
    </lineage>
</organism>
<protein>
    <submittedName>
        <fullName evidence="4">Response regulator transcription factor</fullName>
    </submittedName>
</protein>
<feature type="modified residue" description="4-aspartylphosphate" evidence="2">
    <location>
        <position position="57"/>
    </location>
</feature>
<dbReference type="EMBL" id="JAHVHU010000002">
    <property type="protein sequence ID" value="MBY5956978.1"/>
    <property type="molecule type" value="Genomic_DNA"/>
</dbReference>
<name>A0A953HM11_9BACT</name>
<evidence type="ECO:0000259" key="3">
    <source>
        <dbReference type="PROSITE" id="PS50110"/>
    </source>
</evidence>
<evidence type="ECO:0000313" key="4">
    <source>
        <dbReference type="EMBL" id="MBY5956978.1"/>
    </source>
</evidence>
<dbReference type="GO" id="GO:0006355">
    <property type="term" value="P:regulation of DNA-templated transcription"/>
    <property type="evidence" value="ECO:0007669"/>
    <property type="project" value="TreeGrafter"/>
</dbReference>
<dbReference type="SUPFAM" id="SSF52172">
    <property type="entry name" value="CheY-like"/>
    <property type="match status" value="1"/>
</dbReference>
<evidence type="ECO:0000256" key="2">
    <source>
        <dbReference type="PROSITE-ProRule" id="PRU00169"/>
    </source>
</evidence>
<dbReference type="PANTHER" id="PTHR48111">
    <property type="entry name" value="REGULATOR OF RPOS"/>
    <property type="match status" value="1"/>
</dbReference>
<reference evidence="4" key="1">
    <citation type="submission" date="2021-06" db="EMBL/GenBank/DDBJ databases">
        <title>44 bacteria genomes isolated from Dapeng, Shenzhen.</title>
        <authorList>
            <person name="Zheng W."/>
            <person name="Yu S."/>
            <person name="Huang Y."/>
        </authorList>
    </citation>
    <scope>NUCLEOTIDE SEQUENCE</scope>
    <source>
        <strain evidence="4">DP5N28-2</strain>
    </source>
</reference>
<dbReference type="GO" id="GO:0032993">
    <property type="term" value="C:protein-DNA complex"/>
    <property type="evidence" value="ECO:0007669"/>
    <property type="project" value="TreeGrafter"/>
</dbReference>
<dbReference type="InterPro" id="IPR007492">
    <property type="entry name" value="LytTR_DNA-bd_dom"/>
</dbReference>
<dbReference type="GO" id="GO:0000156">
    <property type="term" value="F:phosphorelay response regulator activity"/>
    <property type="evidence" value="ECO:0007669"/>
    <property type="project" value="TreeGrafter"/>
</dbReference>
<dbReference type="SMART" id="SM00448">
    <property type="entry name" value="REC"/>
    <property type="match status" value="1"/>
</dbReference>
<dbReference type="Pfam" id="PF00072">
    <property type="entry name" value="Response_reg"/>
    <property type="match status" value="1"/>
</dbReference>
<dbReference type="RefSeq" id="WP_222578492.1">
    <property type="nucleotide sequence ID" value="NZ_JAHVHU010000002.1"/>
</dbReference>
<accession>A0A953HM11</accession>
<feature type="domain" description="Response regulatory" evidence="3">
    <location>
        <begin position="5"/>
        <end position="124"/>
    </location>
</feature>
<comment type="caution">
    <text evidence="4">The sequence shown here is derived from an EMBL/GenBank/DDBJ whole genome shotgun (WGS) entry which is preliminary data.</text>
</comment>
<keyword evidence="1" id="KW-0238">DNA-binding</keyword>
<dbReference type="PROSITE" id="PS50110">
    <property type="entry name" value="RESPONSE_REGULATORY"/>
    <property type="match status" value="1"/>
</dbReference>
<keyword evidence="2" id="KW-0597">Phosphoprotein</keyword>